<comment type="caution">
    <text evidence="2">The sequence shown here is derived from an EMBL/GenBank/DDBJ whole genome shotgun (WGS) entry which is preliminary data.</text>
</comment>
<reference evidence="2 3" key="1">
    <citation type="submission" date="2011-08" db="EMBL/GenBank/DDBJ databases">
        <authorList>
            <person name="Liu Z.J."/>
            <person name="Shi F.L."/>
            <person name="Lu J.Q."/>
            <person name="Li M."/>
            <person name="Wang Z.L."/>
        </authorList>
    </citation>
    <scope>NUCLEOTIDE SEQUENCE [LARGE SCALE GENOMIC DNA]</scope>
    <source>
        <strain evidence="2 3">USNM 41457</strain>
    </source>
</reference>
<proteinExistence type="predicted"/>
<dbReference type="HOGENOM" id="CLU_2133490_0_0_1"/>
<sequence>MLLFALLHPTLCFFIATCRLNLYFITTYIIHLIFIKIYDKKLLQILKAIIKSSVCHIFTFLQRNLKKSFGKYKKFQNYFKKVKIRYVLLNRIVSSLIYTVFSGGIAFVTNIAF</sequence>
<name>J9DFE6_EDHAE</name>
<organism evidence="2 3">
    <name type="scientific">Edhazardia aedis (strain USNM 41457)</name>
    <name type="common">Microsporidian parasite</name>
    <dbReference type="NCBI Taxonomy" id="1003232"/>
    <lineage>
        <taxon>Eukaryota</taxon>
        <taxon>Fungi</taxon>
        <taxon>Fungi incertae sedis</taxon>
        <taxon>Microsporidia</taxon>
        <taxon>Edhazardia</taxon>
    </lineage>
</organism>
<dbReference type="Proteomes" id="UP000003163">
    <property type="component" value="Unassembled WGS sequence"/>
</dbReference>
<feature type="transmembrane region" description="Helical" evidence="1">
    <location>
        <begin position="88"/>
        <end position="112"/>
    </location>
</feature>
<reference evidence="3" key="2">
    <citation type="submission" date="2015-07" db="EMBL/GenBank/DDBJ databases">
        <title>Contrasting host-pathogen interactions and genome evolution in two generalist and specialist microsporidian pathogens of mosquitoes.</title>
        <authorList>
            <consortium name="The Broad Institute Genomics Platform"/>
            <consortium name="The Broad Institute Genome Sequencing Center for Infectious Disease"/>
            <person name="Cuomo C.A."/>
            <person name="Sanscrainte N.D."/>
            <person name="Goldberg J.M."/>
            <person name="Heiman D."/>
            <person name="Young S."/>
            <person name="Zeng Q."/>
            <person name="Becnel J.J."/>
            <person name="Birren B.W."/>
        </authorList>
    </citation>
    <scope>NUCLEOTIDE SEQUENCE [LARGE SCALE GENOMIC DNA]</scope>
    <source>
        <strain evidence="3">USNM 41457</strain>
    </source>
</reference>
<dbReference type="InParanoid" id="J9DFE6"/>
<keyword evidence="1" id="KW-0472">Membrane</keyword>
<dbReference type="VEuPathDB" id="MicrosporidiaDB:EDEG_00485"/>
<evidence type="ECO:0000313" key="3">
    <source>
        <dbReference type="Proteomes" id="UP000003163"/>
    </source>
</evidence>
<dbReference type="AlphaFoldDB" id="J9DFE6"/>
<keyword evidence="1" id="KW-0812">Transmembrane</keyword>
<protein>
    <submittedName>
        <fullName evidence="2">Uncharacterized protein</fullName>
    </submittedName>
</protein>
<feature type="transmembrane region" description="Helical" evidence="1">
    <location>
        <begin position="22"/>
        <end position="38"/>
    </location>
</feature>
<dbReference type="EMBL" id="AFBI03000005">
    <property type="protein sequence ID" value="EJW01325.1"/>
    <property type="molecule type" value="Genomic_DNA"/>
</dbReference>
<gene>
    <name evidence="2" type="ORF">EDEG_00485</name>
</gene>
<keyword evidence="1" id="KW-1133">Transmembrane helix</keyword>
<evidence type="ECO:0000256" key="1">
    <source>
        <dbReference type="SAM" id="Phobius"/>
    </source>
</evidence>
<keyword evidence="3" id="KW-1185">Reference proteome</keyword>
<evidence type="ECO:0000313" key="2">
    <source>
        <dbReference type="EMBL" id="EJW01325.1"/>
    </source>
</evidence>
<accession>J9DFE6</accession>